<organism evidence="2">
    <name type="scientific">Candidatus Fermentithermobacillus carboniphilus</name>
    <dbReference type="NCBI Taxonomy" id="3085328"/>
    <lineage>
        <taxon>Bacteria</taxon>
        <taxon>Bacillati</taxon>
        <taxon>Bacillota</taxon>
        <taxon>Candidatus Fermentithermobacillia</taxon>
        <taxon>Candidatus Fermentithermobacillales</taxon>
        <taxon>Candidatus Fermentithermobacillaceae</taxon>
        <taxon>Candidatus Fermentithermobacillus</taxon>
    </lineage>
</organism>
<sequence length="207" mass="22828">MKREGPIAVAFLSGMIVLCGYFFKAKPIIDLAAQIVRWRIIVAAFALALGGVNMFRLHGRVVVEKRKNWPYSAIFIIAFVAYFILGVTKSPTSAQYMYIWQNVYQPAASTMYSFTLFYMTSACWRAFRIRNWQAGVMMVTGVVVLLGQVGLGSAISPFIPKFAGWIVANPNAAAIRAITIGGSLGMVMMSMRVILGLERTYMAGGND</sequence>
<protein>
    <submittedName>
        <fullName evidence="2">Uncharacterized protein</fullName>
    </submittedName>
</protein>
<feature type="transmembrane region" description="Helical" evidence="1">
    <location>
        <begin position="69"/>
        <end position="87"/>
    </location>
</feature>
<feature type="transmembrane region" description="Helical" evidence="1">
    <location>
        <begin position="175"/>
        <end position="195"/>
    </location>
</feature>
<reference evidence="2" key="2">
    <citation type="journal article" date="2023" name="Biology">
        <title>Prokaryotic Life Associated with Coal-Fire Gas Vents Revealed by Metagenomics.</title>
        <authorList>
            <person name="Kadnikov V.V."/>
            <person name="Mardanov A.V."/>
            <person name="Beletsky A.V."/>
            <person name="Karnachuk O.V."/>
            <person name="Ravin N.V."/>
        </authorList>
    </citation>
    <scope>NUCLEOTIDE SEQUENCE</scope>
    <source>
        <strain evidence="2">Bu02</strain>
    </source>
</reference>
<feature type="transmembrane region" description="Helical" evidence="1">
    <location>
        <begin position="134"/>
        <end position="155"/>
    </location>
</feature>
<evidence type="ECO:0000313" key="2">
    <source>
        <dbReference type="EMBL" id="QUL99423.1"/>
    </source>
</evidence>
<feature type="transmembrane region" description="Helical" evidence="1">
    <location>
        <begin position="35"/>
        <end position="57"/>
    </location>
</feature>
<accession>A0AAT9LGW0</accession>
<evidence type="ECO:0000256" key="1">
    <source>
        <dbReference type="SAM" id="Phobius"/>
    </source>
</evidence>
<keyword evidence="1" id="KW-0812">Transmembrane</keyword>
<feature type="transmembrane region" description="Helical" evidence="1">
    <location>
        <begin position="107"/>
        <end position="127"/>
    </location>
</feature>
<keyword evidence="1" id="KW-0472">Membrane</keyword>
<proteinExistence type="predicted"/>
<dbReference type="EMBL" id="CP062796">
    <property type="protein sequence ID" value="QUL99423.1"/>
    <property type="molecule type" value="Genomic_DNA"/>
</dbReference>
<keyword evidence="1" id="KW-1133">Transmembrane helix</keyword>
<dbReference type="KEGG" id="fcz:IMF26_05100"/>
<gene>
    <name evidence="2" type="ORF">IMF26_05100</name>
</gene>
<reference evidence="2" key="1">
    <citation type="submission" date="2020-10" db="EMBL/GenBank/DDBJ databases">
        <authorList>
            <person name="Kadnikov V."/>
            <person name="Beletsky A.V."/>
            <person name="Mardanov A.V."/>
            <person name="Karnachuk O.V."/>
            <person name="Ravin N.V."/>
        </authorList>
    </citation>
    <scope>NUCLEOTIDE SEQUENCE</scope>
    <source>
        <strain evidence="2">Bu02</strain>
    </source>
</reference>
<dbReference type="AlphaFoldDB" id="A0AAT9LGW0"/>
<name>A0AAT9LGW0_9FIRM</name>
<feature type="transmembrane region" description="Helical" evidence="1">
    <location>
        <begin position="7"/>
        <end position="23"/>
    </location>
</feature>